<dbReference type="GO" id="GO:0000976">
    <property type="term" value="F:transcription cis-regulatory region binding"/>
    <property type="evidence" value="ECO:0007669"/>
    <property type="project" value="TreeGrafter"/>
</dbReference>
<feature type="region of interest" description="Disordered" evidence="11">
    <location>
        <begin position="75"/>
        <end position="117"/>
    </location>
</feature>
<evidence type="ECO:0000256" key="11">
    <source>
        <dbReference type="SAM" id="MobiDB-lite"/>
    </source>
</evidence>
<dbReference type="InterPro" id="IPR057310">
    <property type="entry name" value="PER1-3_bHLH"/>
</dbReference>
<dbReference type="InterPro" id="IPR013655">
    <property type="entry name" value="PAS_fold_3"/>
</dbReference>
<dbReference type="Pfam" id="PF21353">
    <property type="entry name" value="Per3-like_PAS-A"/>
    <property type="match status" value="1"/>
</dbReference>
<feature type="compositionally biased region" description="Low complexity" evidence="11">
    <location>
        <begin position="91"/>
        <end position="103"/>
    </location>
</feature>
<proteinExistence type="predicted"/>
<dbReference type="Pfam" id="PF23170">
    <property type="entry name" value="bHLH_PER"/>
    <property type="match status" value="1"/>
</dbReference>
<dbReference type="GO" id="GO:0000122">
    <property type="term" value="P:negative regulation of transcription by RNA polymerase II"/>
    <property type="evidence" value="ECO:0007669"/>
    <property type="project" value="TreeGrafter"/>
</dbReference>
<reference evidence="13" key="1">
    <citation type="journal article" date="2022" name="bioRxiv">
        <title>Sequencing and chromosome-scale assembly of the giantPleurodeles waltlgenome.</title>
        <authorList>
            <person name="Brown T."/>
            <person name="Elewa A."/>
            <person name="Iarovenko S."/>
            <person name="Subramanian E."/>
            <person name="Araus A.J."/>
            <person name="Petzold A."/>
            <person name="Susuki M."/>
            <person name="Suzuki K.-i.T."/>
            <person name="Hayashi T."/>
            <person name="Toyoda A."/>
            <person name="Oliveira C."/>
            <person name="Osipova E."/>
            <person name="Leigh N.D."/>
            <person name="Simon A."/>
            <person name="Yun M.H."/>
        </authorList>
    </citation>
    <scope>NUCLEOTIDE SEQUENCE</scope>
    <source>
        <strain evidence="13">20211129_DDA</strain>
        <tissue evidence="13">Liver</tissue>
    </source>
</reference>
<evidence type="ECO:0000313" key="14">
    <source>
        <dbReference type="Proteomes" id="UP001066276"/>
    </source>
</evidence>
<evidence type="ECO:0000313" key="13">
    <source>
        <dbReference type="EMBL" id="KAJ1089973.1"/>
    </source>
</evidence>
<dbReference type="PANTHER" id="PTHR11269:SF9">
    <property type="entry name" value="PERIOD CIRCADIAN PROTEIN HOMOLOG 2"/>
    <property type="match status" value="1"/>
</dbReference>
<name>A0AAV7LKM0_PLEWA</name>
<dbReference type="FunFam" id="3.30.450.20:FF:000013">
    <property type="entry name" value="Period circadian protein homolog 2"/>
    <property type="match status" value="1"/>
</dbReference>
<keyword evidence="14" id="KW-1185">Reference proteome</keyword>
<keyword evidence="6" id="KW-0090">Biological rhythms</keyword>
<evidence type="ECO:0000256" key="1">
    <source>
        <dbReference type="ARBA" id="ARBA00004123"/>
    </source>
</evidence>
<comment type="caution">
    <text evidence="13">The sequence shown here is derived from an EMBL/GenBank/DDBJ whole genome shotgun (WGS) entry which is preliminary data.</text>
</comment>
<keyword evidence="3" id="KW-0963">Cytoplasm</keyword>
<feature type="region of interest" description="Disordered" evidence="11">
    <location>
        <begin position="618"/>
        <end position="643"/>
    </location>
</feature>
<evidence type="ECO:0000259" key="12">
    <source>
        <dbReference type="PROSITE" id="PS50112"/>
    </source>
</evidence>
<dbReference type="Gene3D" id="3.30.450.20">
    <property type="entry name" value="PAS domain"/>
    <property type="match status" value="2"/>
</dbReference>
<feature type="domain" description="PAS" evidence="12">
    <location>
        <begin position="415"/>
        <end position="458"/>
    </location>
</feature>
<dbReference type="SMART" id="SM00091">
    <property type="entry name" value="PAS"/>
    <property type="match status" value="2"/>
</dbReference>
<dbReference type="InterPro" id="IPR035965">
    <property type="entry name" value="PAS-like_dom_sf"/>
</dbReference>
<evidence type="ECO:0000256" key="9">
    <source>
        <dbReference type="ARBA" id="ARBA00039684"/>
    </source>
</evidence>
<evidence type="ECO:0000256" key="6">
    <source>
        <dbReference type="ARBA" id="ARBA00023108"/>
    </source>
</evidence>
<dbReference type="Proteomes" id="UP001066276">
    <property type="component" value="Chromosome 11"/>
</dbReference>
<dbReference type="GO" id="GO:0043153">
    <property type="term" value="P:entrainment of circadian clock by photoperiod"/>
    <property type="evidence" value="ECO:0007669"/>
    <property type="project" value="TreeGrafter"/>
</dbReference>
<sequence length="1363" mass="150995">MSKDFNTIASCFCCTPVNPTLQLQYQENVLLRSISVTERPYASGYSGAGGERAGMVCVESTHQLKPRISQEVLQEEMELTSGSSCNEMNENDSSGQDSNGNDSHGSESLETSNGSLYDNRKDAAILMESSNSLKSCRSESQSIHGSSNAFRLMMADTEHNPSTSGCSSEQPAKVKHEKELMKTLQELKMHLPPEKRTKGKSGMLATLKYAIRCIKQVRANEDYYQLLMLNESHPSCMDVSSYTLDEIDNLTAEYTIKNADMLAMAISLITGKVVYISNQAASVLHCKRPIFQNAKFVEFLAPQDVGVFYSSTTPYKLPSWSMCNGVDVSTQTYLEEKSFFCRISSSKNHESGVHYHPFRMTPYRLKVQEAKGSEHQLCCMLFAERVHSGYEAPRIPPDKRIFTTTHSPNCLFQDIDERAVPLLGYLPQDLIGTPVLLYIHPDDRHLLIAIHKKILQFGGQPFEHSPIRFCIQNGEYITVDTSWSCFINPWSRKVSLIMGRHKVRMGPLNEDVFTAVDSMENKVINTDIQEITEQIYRTLLQPVHNGGSSGYGSLGSNGSLDHLVSAAPSSSGSNGVLIEEDEKETKSTFQEICKDVHLVKNQGQTVFIESRAKLQLKRKKHSAEKQSSPEDQAKDFTSPSGNDAVCESVQTRIDVTRKQSSYSYQQINCLDSVIRYLEGCSMPVKRKCELMSNTSPHLVDFKKQSRSDVTTKGCQDGPELLLPRVDSAMLKTSGKSSATPVVGASPAAVSLPGKAGSVASFTSQCSYRSTIVHVGDKKLQNELEIIDDGSIVEKRVDNRSPLPPPSSTSANLEKDVFKKMGLTKEVLAEHTQKEEHSFLSEFKATRRISVFEKRYNRCLQDQNRRHAGVRLPKVCIPGMEQSWMKVHRNRKNKLKCFRPTESSDSTNSDEQPHRTPLIGLNNTAWSHSETSQASYPPACFPAVMSAYPVSIFTTRSHSQVHDASVTGIIELQDSILNNSPIQPSLFSTHLVSPVVAVVVPNYVLPQISNKVPLVGFSGVHNFSTHGSFPPPPSVCTAPVPFAAQPLLPQETLFSSESGQFKSQGESKLQLFSEEQASHNSTPQRIFPQDPASPLFQSRCSSPLQLNLLQLEDALKNAEQSDIVFTCCSTKVPACCEEQGIIDTRVSNDREDFEHVLLPKNGTSSDAHSTSSDLLDILLQDEALYMGTGSASLGSEGLGACESLTSDPNGCGVSRSGRGTSETSHTSKYFGSIDSSENIKKPKELQFKESKQFIKYVLRDPISLLMSHADHSVMMSYQIPSRNLDSVLKEDKEKLRAVKKCQLRFTEDQKKEILEVHPWIKNGGLPEAIDIKECVYCAEDTKGRMSTSNDKGIIALDMSDMASQ</sequence>
<evidence type="ECO:0000256" key="7">
    <source>
        <dbReference type="ARBA" id="ARBA00023163"/>
    </source>
</evidence>
<evidence type="ECO:0000256" key="3">
    <source>
        <dbReference type="ARBA" id="ARBA00022490"/>
    </source>
</evidence>
<dbReference type="InterPro" id="IPR000014">
    <property type="entry name" value="PAS"/>
</dbReference>
<dbReference type="InterPro" id="IPR048814">
    <property type="entry name" value="Per1-3_PAS-A"/>
</dbReference>
<comment type="subcellular location">
    <subcellularLocation>
        <location evidence="2">Cytoplasm</location>
    </subcellularLocation>
    <subcellularLocation>
        <location evidence="1">Nucleus</location>
    </subcellularLocation>
</comment>
<dbReference type="FunFam" id="3.30.450.20:FF:000004">
    <property type="entry name" value="Period circadian protein homolog 3"/>
    <property type="match status" value="1"/>
</dbReference>
<dbReference type="SUPFAM" id="SSF55785">
    <property type="entry name" value="PYP-like sensor domain (PAS domain)"/>
    <property type="match status" value="1"/>
</dbReference>
<keyword evidence="5" id="KW-0805">Transcription regulation</keyword>
<feature type="compositionally biased region" description="Basic and acidic residues" evidence="11">
    <location>
        <begin position="623"/>
        <end position="634"/>
    </location>
</feature>
<keyword evidence="8" id="KW-0539">Nucleus</keyword>
<protein>
    <recommendedName>
        <fullName evidence="9">Period circadian protein homolog 2</fullName>
    </recommendedName>
    <alternativeName>
        <fullName evidence="10">Circadian clock protein PERIOD 2</fullName>
    </alternativeName>
</protein>
<dbReference type="CDD" id="cd00130">
    <property type="entry name" value="PAS"/>
    <property type="match status" value="1"/>
</dbReference>
<dbReference type="GO" id="GO:0005737">
    <property type="term" value="C:cytoplasm"/>
    <property type="evidence" value="ECO:0007669"/>
    <property type="project" value="UniProtKB-SubCell"/>
</dbReference>
<dbReference type="InterPro" id="IPR050760">
    <property type="entry name" value="Period_circadian_regulator"/>
</dbReference>
<dbReference type="PANTHER" id="PTHR11269">
    <property type="entry name" value="PERIOD CIRCADIAN PROTEIN"/>
    <property type="match status" value="1"/>
</dbReference>
<dbReference type="EMBL" id="JANPWB010000015">
    <property type="protein sequence ID" value="KAJ1089973.1"/>
    <property type="molecule type" value="Genomic_DNA"/>
</dbReference>
<evidence type="ECO:0000256" key="8">
    <source>
        <dbReference type="ARBA" id="ARBA00023242"/>
    </source>
</evidence>
<keyword evidence="7" id="KW-0804">Transcription</keyword>
<dbReference type="InterPro" id="IPR022728">
    <property type="entry name" value="Period_circadian-like_C"/>
</dbReference>
<accession>A0AAV7LKM0</accession>
<keyword evidence="4" id="KW-0677">Repeat</keyword>
<evidence type="ECO:0000256" key="5">
    <source>
        <dbReference type="ARBA" id="ARBA00023015"/>
    </source>
</evidence>
<dbReference type="Pfam" id="PF08447">
    <property type="entry name" value="PAS_3"/>
    <property type="match status" value="1"/>
</dbReference>
<gene>
    <name evidence="13" type="ORF">NDU88_003113</name>
</gene>
<dbReference type="GO" id="GO:0032922">
    <property type="term" value="P:circadian regulation of gene expression"/>
    <property type="evidence" value="ECO:0007669"/>
    <property type="project" value="TreeGrafter"/>
</dbReference>
<dbReference type="GO" id="GO:0005634">
    <property type="term" value="C:nucleus"/>
    <property type="evidence" value="ECO:0007669"/>
    <property type="project" value="UniProtKB-SubCell"/>
</dbReference>
<evidence type="ECO:0000256" key="10">
    <source>
        <dbReference type="ARBA" id="ARBA00042893"/>
    </source>
</evidence>
<dbReference type="GO" id="GO:0001222">
    <property type="term" value="F:transcription corepressor binding"/>
    <property type="evidence" value="ECO:0007669"/>
    <property type="project" value="TreeGrafter"/>
</dbReference>
<dbReference type="PROSITE" id="PS50112">
    <property type="entry name" value="PAS"/>
    <property type="match status" value="1"/>
</dbReference>
<organism evidence="13 14">
    <name type="scientific">Pleurodeles waltl</name>
    <name type="common">Iberian ribbed newt</name>
    <dbReference type="NCBI Taxonomy" id="8319"/>
    <lineage>
        <taxon>Eukaryota</taxon>
        <taxon>Metazoa</taxon>
        <taxon>Chordata</taxon>
        <taxon>Craniata</taxon>
        <taxon>Vertebrata</taxon>
        <taxon>Euteleostomi</taxon>
        <taxon>Amphibia</taxon>
        <taxon>Batrachia</taxon>
        <taxon>Caudata</taxon>
        <taxon>Salamandroidea</taxon>
        <taxon>Salamandridae</taxon>
        <taxon>Pleurodelinae</taxon>
        <taxon>Pleurodeles</taxon>
    </lineage>
</organism>
<evidence type="ECO:0000256" key="4">
    <source>
        <dbReference type="ARBA" id="ARBA00022737"/>
    </source>
</evidence>
<dbReference type="Pfam" id="PF12114">
    <property type="entry name" value="Period_C"/>
    <property type="match status" value="1"/>
</dbReference>
<evidence type="ECO:0000256" key="2">
    <source>
        <dbReference type="ARBA" id="ARBA00004496"/>
    </source>
</evidence>